<evidence type="ECO:0000313" key="1">
    <source>
        <dbReference type="Proteomes" id="UP000046393"/>
    </source>
</evidence>
<reference evidence="2" key="1">
    <citation type="submission" date="2017-02" db="UniProtKB">
        <authorList>
            <consortium name="WormBaseParasite"/>
        </authorList>
    </citation>
    <scope>IDENTIFICATION</scope>
</reference>
<protein>
    <submittedName>
        <fullName evidence="2">Transcriptional regulator</fullName>
    </submittedName>
</protein>
<organism evidence="1 2">
    <name type="scientific">Syphacia muris</name>
    <dbReference type="NCBI Taxonomy" id="451379"/>
    <lineage>
        <taxon>Eukaryota</taxon>
        <taxon>Metazoa</taxon>
        <taxon>Ecdysozoa</taxon>
        <taxon>Nematoda</taxon>
        <taxon>Chromadorea</taxon>
        <taxon>Rhabditida</taxon>
        <taxon>Spirurina</taxon>
        <taxon>Oxyuridomorpha</taxon>
        <taxon>Oxyuroidea</taxon>
        <taxon>Oxyuridae</taxon>
        <taxon>Syphacia</taxon>
    </lineage>
</organism>
<name>A0A0N5AQU1_9BILA</name>
<accession>A0A0N5AQU1</accession>
<proteinExistence type="predicted"/>
<evidence type="ECO:0000313" key="2">
    <source>
        <dbReference type="WBParaSite" id="SMUV_0000706601-mRNA-1"/>
    </source>
</evidence>
<sequence>MVARLREGTVRQCWMLEHGGEGKEPSPQVIRLLTHLGEKLTREILYRSAVNTINGESAQVTLENLKRIIVQIIMDFEL</sequence>
<dbReference type="WBParaSite" id="SMUV_0000706601-mRNA-1">
    <property type="protein sequence ID" value="SMUV_0000706601-mRNA-1"/>
    <property type="gene ID" value="SMUV_0000706601"/>
</dbReference>
<dbReference type="AlphaFoldDB" id="A0A0N5AQU1"/>
<keyword evidence="1" id="KW-1185">Reference proteome</keyword>
<dbReference type="Proteomes" id="UP000046393">
    <property type="component" value="Unplaced"/>
</dbReference>